<dbReference type="AlphaFoldDB" id="A0ABC8RTV9"/>
<accession>A0ABC8RTV9</accession>
<evidence type="ECO:0000313" key="1">
    <source>
        <dbReference type="EMBL" id="CAK9148000.1"/>
    </source>
</evidence>
<name>A0ABC8RTV9_9AQUA</name>
<reference evidence="1 2" key="1">
    <citation type="submission" date="2024-02" db="EMBL/GenBank/DDBJ databases">
        <authorList>
            <person name="Vignale AGUSTIN F."/>
            <person name="Sosa J E."/>
            <person name="Modenutti C."/>
        </authorList>
    </citation>
    <scope>NUCLEOTIDE SEQUENCE [LARGE SCALE GENOMIC DNA]</scope>
</reference>
<gene>
    <name evidence="1" type="ORF">ILEXP_LOCUS15928</name>
</gene>
<keyword evidence="2" id="KW-1185">Reference proteome</keyword>
<sequence length="80" mass="8761">MRAHSVDLALTCGKGEASAIIEHIISTALEFYSWPNVWSSCAAVRCNELGHTMTLRCNESRLDHRLRPASLLGLALLANP</sequence>
<dbReference type="Proteomes" id="UP001642360">
    <property type="component" value="Unassembled WGS sequence"/>
</dbReference>
<organism evidence="1 2">
    <name type="scientific">Ilex paraguariensis</name>
    <name type="common">yerba mate</name>
    <dbReference type="NCBI Taxonomy" id="185542"/>
    <lineage>
        <taxon>Eukaryota</taxon>
        <taxon>Viridiplantae</taxon>
        <taxon>Streptophyta</taxon>
        <taxon>Embryophyta</taxon>
        <taxon>Tracheophyta</taxon>
        <taxon>Spermatophyta</taxon>
        <taxon>Magnoliopsida</taxon>
        <taxon>eudicotyledons</taxon>
        <taxon>Gunneridae</taxon>
        <taxon>Pentapetalae</taxon>
        <taxon>asterids</taxon>
        <taxon>campanulids</taxon>
        <taxon>Aquifoliales</taxon>
        <taxon>Aquifoliaceae</taxon>
        <taxon>Ilex</taxon>
    </lineage>
</organism>
<comment type="caution">
    <text evidence="1">The sequence shown here is derived from an EMBL/GenBank/DDBJ whole genome shotgun (WGS) entry which is preliminary data.</text>
</comment>
<evidence type="ECO:0000313" key="2">
    <source>
        <dbReference type="Proteomes" id="UP001642360"/>
    </source>
</evidence>
<protein>
    <submittedName>
        <fullName evidence="1">Uncharacterized protein</fullName>
    </submittedName>
</protein>
<dbReference type="EMBL" id="CAUOFW020001724">
    <property type="protein sequence ID" value="CAK9148000.1"/>
    <property type="molecule type" value="Genomic_DNA"/>
</dbReference>
<proteinExistence type="predicted"/>